<organism evidence="1 2">
    <name type="scientific">Caerostris extrusa</name>
    <name type="common">Bark spider</name>
    <name type="synonym">Caerostris bankana</name>
    <dbReference type="NCBI Taxonomy" id="172846"/>
    <lineage>
        <taxon>Eukaryota</taxon>
        <taxon>Metazoa</taxon>
        <taxon>Ecdysozoa</taxon>
        <taxon>Arthropoda</taxon>
        <taxon>Chelicerata</taxon>
        <taxon>Arachnida</taxon>
        <taxon>Araneae</taxon>
        <taxon>Araneomorphae</taxon>
        <taxon>Entelegynae</taxon>
        <taxon>Araneoidea</taxon>
        <taxon>Araneidae</taxon>
        <taxon>Caerostris</taxon>
    </lineage>
</organism>
<accession>A0AAV4UB66</accession>
<gene>
    <name evidence="1" type="ORF">CEXT_320441</name>
</gene>
<protein>
    <submittedName>
        <fullName evidence="1">Uncharacterized protein</fullName>
    </submittedName>
</protein>
<name>A0AAV4UB66_CAEEX</name>
<dbReference type="Proteomes" id="UP001054945">
    <property type="component" value="Unassembled WGS sequence"/>
</dbReference>
<evidence type="ECO:0000313" key="2">
    <source>
        <dbReference type="Proteomes" id="UP001054945"/>
    </source>
</evidence>
<keyword evidence="2" id="KW-1185">Reference proteome</keyword>
<evidence type="ECO:0000313" key="1">
    <source>
        <dbReference type="EMBL" id="GIY54997.1"/>
    </source>
</evidence>
<dbReference type="EMBL" id="BPLR01012590">
    <property type="protein sequence ID" value="GIY54997.1"/>
    <property type="molecule type" value="Genomic_DNA"/>
</dbReference>
<reference evidence="1 2" key="1">
    <citation type="submission" date="2021-06" db="EMBL/GenBank/DDBJ databases">
        <title>Caerostris extrusa draft genome.</title>
        <authorList>
            <person name="Kono N."/>
            <person name="Arakawa K."/>
        </authorList>
    </citation>
    <scope>NUCLEOTIDE SEQUENCE [LARGE SCALE GENOMIC DNA]</scope>
</reference>
<comment type="caution">
    <text evidence="1">The sequence shown here is derived from an EMBL/GenBank/DDBJ whole genome shotgun (WGS) entry which is preliminary data.</text>
</comment>
<sequence length="77" mass="8894">MLFLIRGSRTRGSVTRSSEGVKTMSRSRLQELYGVDLRLRTRKRQCVGEGDNVHPVADVHQFSTKKVKKCYDSSFRF</sequence>
<dbReference type="AlphaFoldDB" id="A0AAV4UB66"/>
<proteinExistence type="predicted"/>